<dbReference type="GO" id="GO:0016055">
    <property type="term" value="P:Wnt signaling pathway"/>
    <property type="evidence" value="ECO:0007669"/>
    <property type="project" value="UniProtKB-KW"/>
</dbReference>
<organism evidence="14 15">
    <name type="scientific">Aquarana catesbeiana</name>
    <name type="common">American bullfrog</name>
    <name type="synonym">Rana catesbeiana</name>
    <dbReference type="NCBI Taxonomy" id="8400"/>
    <lineage>
        <taxon>Eukaryota</taxon>
        <taxon>Metazoa</taxon>
        <taxon>Chordata</taxon>
        <taxon>Craniata</taxon>
        <taxon>Vertebrata</taxon>
        <taxon>Euteleostomi</taxon>
        <taxon>Amphibia</taxon>
        <taxon>Batrachia</taxon>
        <taxon>Anura</taxon>
        <taxon>Neobatrachia</taxon>
        <taxon>Ranoidea</taxon>
        <taxon>Ranidae</taxon>
        <taxon>Aquarana</taxon>
    </lineage>
</organism>
<comment type="catalytic activity">
    <reaction evidence="12">
        <text>[Wnt protein]-L-serine + (9Z)-hexadecenoyl-CoA = [Wnt protein]-O-(9Z)-hexadecenoyl-L-serine + CoA</text>
        <dbReference type="Rhea" id="RHEA:45336"/>
        <dbReference type="Rhea" id="RHEA-COMP:11170"/>
        <dbReference type="Rhea" id="RHEA-COMP:11171"/>
        <dbReference type="ChEBI" id="CHEBI:29999"/>
        <dbReference type="ChEBI" id="CHEBI:57287"/>
        <dbReference type="ChEBI" id="CHEBI:61540"/>
        <dbReference type="ChEBI" id="CHEBI:85189"/>
        <dbReference type="EC" id="2.3.1.250"/>
    </reaction>
</comment>
<evidence type="ECO:0000256" key="2">
    <source>
        <dbReference type="ARBA" id="ARBA00022679"/>
    </source>
</evidence>
<evidence type="ECO:0000256" key="11">
    <source>
        <dbReference type="ARBA" id="ARBA00040371"/>
    </source>
</evidence>
<feature type="transmembrane region" description="Helical" evidence="13">
    <location>
        <begin position="325"/>
        <end position="351"/>
    </location>
</feature>
<keyword evidence="6 13" id="KW-1133">Transmembrane helix</keyword>
<feature type="transmembrane region" description="Helical" evidence="13">
    <location>
        <begin position="197"/>
        <end position="219"/>
    </location>
</feature>
<dbReference type="GO" id="GO:0061355">
    <property type="term" value="P:Wnt protein secretion"/>
    <property type="evidence" value="ECO:0007669"/>
    <property type="project" value="TreeGrafter"/>
</dbReference>
<evidence type="ECO:0000313" key="14">
    <source>
        <dbReference type="EMBL" id="PIN99476.1"/>
    </source>
</evidence>
<dbReference type="EC" id="2.3.1.250" evidence="10"/>
<dbReference type="InterPro" id="IPR049941">
    <property type="entry name" value="LPLAT_7/PORCN-like"/>
</dbReference>
<keyword evidence="4 13" id="KW-0812">Transmembrane</keyword>
<evidence type="ECO:0000256" key="4">
    <source>
        <dbReference type="ARBA" id="ARBA00022692"/>
    </source>
</evidence>
<dbReference type="PANTHER" id="PTHR13906">
    <property type="entry name" value="PORCUPINE"/>
    <property type="match status" value="1"/>
</dbReference>
<comment type="similarity">
    <text evidence="9">Belongs to the membrane-bound acyltransferase family. Porcupine subfamily.</text>
</comment>
<evidence type="ECO:0000256" key="5">
    <source>
        <dbReference type="ARBA" id="ARBA00022824"/>
    </source>
</evidence>
<keyword evidence="8" id="KW-0012">Acyltransferase</keyword>
<dbReference type="GO" id="GO:0005789">
    <property type="term" value="C:endoplasmic reticulum membrane"/>
    <property type="evidence" value="ECO:0007669"/>
    <property type="project" value="UniProtKB-SubCell"/>
</dbReference>
<evidence type="ECO:0000256" key="1">
    <source>
        <dbReference type="ARBA" id="ARBA00004477"/>
    </source>
</evidence>
<evidence type="ECO:0000256" key="12">
    <source>
        <dbReference type="ARBA" id="ARBA00047978"/>
    </source>
</evidence>
<feature type="transmembrane region" description="Helical" evidence="13">
    <location>
        <begin position="155"/>
        <end position="176"/>
    </location>
</feature>
<dbReference type="GO" id="GO:0017147">
    <property type="term" value="F:Wnt-protein binding"/>
    <property type="evidence" value="ECO:0007669"/>
    <property type="project" value="TreeGrafter"/>
</dbReference>
<gene>
    <name evidence="14" type="ORF">AB205_0198010</name>
</gene>
<keyword evidence="3" id="KW-0879">Wnt signaling pathway</keyword>
<keyword evidence="15" id="KW-1185">Reference proteome</keyword>
<keyword evidence="7 13" id="KW-0472">Membrane</keyword>
<feature type="transmembrane region" description="Helical" evidence="13">
    <location>
        <begin position="29"/>
        <end position="47"/>
    </location>
</feature>
<comment type="subcellular location">
    <subcellularLocation>
        <location evidence="1">Endoplasmic reticulum membrane</location>
        <topology evidence="1">Multi-pass membrane protein</topology>
    </subcellularLocation>
</comment>
<evidence type="ECO:0000256" key="6">
    <source>
        <dbReference type="ARBA" id="ARBA00022989"/>
    </source>
</evidence>
<reference evidence="15" key="1">
    <citation type="journal article" date="2017" name="Nat. Commun.">
        <title>The North American bullfrog draft genome provides insight into hormonal regulation of long noncoding RNA.</title>
        <authorList>
            <person name="Hammond S.A."/>
            <person name="Warren R.L."/>
            <person name="Vandervalk B.P."/>
            <person name="Kucuk E."/>
            <person name="Khan H."/>
            <person name="Gibb E.A."/>
            <person name="Pandoh P."/>
            <person name="Kirk H."/>
            <person name="Zhao Y."/>
            <person name="Jones M."/>
            <person name="Mungall A.J."/>
            <person name="Coope R."/>
            <person name="Pleasance S."/>
            <person name="Moore R.A."/>
            <person name="Holt R.A."/>
            <person name="Round J.M."/>
            <person name="Ohora S."/>
            <person name="Walle B.V."/>
            <person name="Veldhoen N."/>
            <person name="Helbing C.C."/>
            <person name="Birol I."/>
        </authorList>
    </citation>
    <scope>NUCLEOTIDE SEQUENCE [LARGE SCALE GENOMIC DNA]</scope>
</reference>
<dbReference type="InterPro" id="IPR004299">
    <property type="entry name" value="MBOAT_fam"/>
</dbReference>
<evidence type="ECO:0000256" key="13">
    <source>
        <dbReference type="SAM" id="Phobius"/>
    </source>
</evidence>
<dbReference type="PANTHER" id="PTHR13906:SF12">
    <property type="entry name" value="PROTEIN-SERINE O-PALMITOLEOYLTRANSFERASE PORCUPINE"/>
    <property type="match status" value="1"/>
</dbReference>
<dbReference type="OrthoDB" id="5968863at2759"/>
<evidence type="ECO:0000256" key="8">
    <source>
        <dbReference type="ARBA" id="ARBA00023315"/>
    </source>
</evidence>
<evidence type="ECO:0000256" key="3">
    <source>
        <dbReference type="ARBA" id="ARBA00022687"/>
    </source>
</evidence>
<dbReference type="GO" id="GO:1990698">
    <property type="term" value="F:palmitoleoyltransferase activity"/>
    <property type="evidence" value="ECO:0007669"/>
    <property type="project" value="UniProtKB-EC"/>
</dbReference>
<accession>A0A2G9P802</accession>
<feature type="transmembrane region" description="Helical" evidence="13">
    <location>
        <begin position="67"/>
        <end position="89"/>
    </location>
</feature>
<dbReference type="Proteomes" id="UP000228934">
    <property type="component" value="Unassembled WGS sequence"/>
</dbReference>
<name>A0A2G9P802_AQUCT</name>
<evidence type="ECO:0000256" key="10">
    <source>
        <dbReference type="ARBA" id="ARBA00038867"/>
    </source>
</evidence>
<evidence type="ECO:0000313" key="15">
    <source>
        <dbReference type="Proteomes" id="UP000228934"/>
    </source>
</evidence>
<evidence type="ECO:0000256" key="7">
    <source>
        <dbReference type="ARBA" id="ARBA00023136"/>
    </source>
</evidence>
<evidence type="ECO:0000256" key="9">
    <source>
        <dbReference type="ARBA" id="ARBA00038269"/>
    </source>
</evidence>
<protein>
    <recommendedName>
        <fullName evidence="11">Protein-serine O-palmitoleoyltransferase porcupine</fullName>
        <ecNumber evidence="10">2.3.1.250</ecNumber>
    </recommendedName>
</protein>
<dbReference type="GO" id="GO:0030258">
    <property type="term" value="P:lipid modification"/>
    <property type="evidence" value="ECO:0007669"/>
    <property type="project" value="TreeGrafter"/>
</dbReference>
<feature type="transmembrane region" description="Helical" evidence="13">
    <location>
        <begin position="387"/>
        <end position="406"/>
    </location>
</feature>
<sequence length="455" mass="52104">MAAFSRREFYEQLLHGCVIPTALQGLEQIWVLLLMCLGCRVLWRLGLPSHIKHLFTIAGGFFCLYHFFRLQMIWVVLMSLLCYLVLFLCRHSQHRGVLLSITVLIYLLMGEMHMVDTASWHKMRGAQMIVAMKAVSLGFDVDRGIVRCIPSPVEFMGYVYFVGTVIFGPWISFTSYQQALNGQKLTFSWFRRVLRSLILSIFCLLMSTCVSPYLFPYFIPIYGDRLLRKGLVVRWLRAYENTSSFHFSNYFVGFLSEVTTVLSGAGFTEEKDHVHWDLAVTRPLNVEIPRSMVDVVTSWNLPMSRWLHTYVFKNAMKLGTFQAIIVTYAASALLHGLSFHLAAVLLSLGFLTYVEHVLRKKLADIFSACILSKKCSPNCAHRNKKSLFVYLINILFGALALFHLTYLGSLFDTDSEDASEEEGYGMAHTISKWSDLGWAGHWLTFGSWVFYRLLG</sequence>
<keyword evidence="5" id="KW-0256">Endoplasmic reticulum</keyword>
<dbReference type="EMBL" id="KV922630">
    <property type="protein sequence ID" value="PIN99476.1"/>
    <property type="molecule type" value="Genomic_DNA"/>
</dbReference>
<keyword evidence="2" id="KW-0808">Transferase</keyword>
<dbReference type="AlphaFoldDB" id="A0A2G9P802"/>
<proteinExistence type="inferred from homology"/>
<feature type="transmembrane region" description="Helical" evidence="13">
    <location>
        <begin position="96"/>
        <end position="115"/>
    </location>
</feature>
<dbReference type="Pfam" id="PF03062">
    <property type="entry name" value="MBOAT"/>
    <property type="match status" value="1"/>
</dbReference>